<dbReference type="Pfam" id="PF13489">
    <property type="entry name" value="Methyltransf_23"/>
    <property type="match status" value="1"/>
</dbReference>
<keyword evidence="2" id="KW-0489">Methyltransferase</keyword>
<dbReference type="Gene3D" id="3.40.50.150">
    <property type="entry name" value="Vaccinia Virus protein VP39"/>
    <property type="match status" value="1"/>
</dbReference>
<dbReference type="GO" id="GO:0032259">
    <property type="term" value="P:methylation"/>
    <property type="evidence" value="ECO:0007669"/>
    <property type="project" value="UniProtKB-KW"/>
</dbReference>
<evidence type="ECO:0000256" key="1">
    <source>
        <dbReference type="ARBA" id="ARBA00022679"/>
    </source>
</evidence>
<evidence type="ECO:0000313" key="2">
    <source>
        <dbReference type="EMBL" id="MDW5593650.1"/>
    </source>
</evidence>
<dbReference type="InterPro" id="IPR029063">
    <property type="entry name" value="SAM-dependent_MTases_sf"/>
</dbReference>
<dbReference type="EC" id="2.1.1.-" evidence="2"/>
<sequence length="305" mass="32081">MTNEPTRDGAAGATPCRLCGGPTAPAFSARDRNHRISPESFRYVSCAACGTLTLADVPADLGRYYPASYYGVPDSADAAVARDENAAHRLELLRGLVPQGRLVEIGPSYGGFLELARRAGYDVSAIELDAGCCRFISEQLRLPVTQSDDPAAALTGPYDAIVMWHVLEHLADPAALIASAAAALAPGGMLIAIAPNPESLQLKLLGGRWAHVDAPRHLALIPLAALAGEGAKHGLEVAWSTTADEDALRSNNFGWSGSLAASTQNETVARGLRLGGELVRIAVAPVERRGQRGASYTIALRKPSR</sequence>
<dbReference type="RefSeq" id="WP_318595910.1">
    <property type="nucleotide sequence ID" value="NZ_JAWSTH010000007.1"/>
</dbReference>
<dbReference type="GO" id="GO:0008168">
    <property type="term" value="F:methyltransferase activity"/>
    <property type="evidence" value="ECO:0007669"/>
    <property type="project" value="UniProtKB-KW"/>
</dbReference>
<comment type="caution">
    <text evidence="2">The sequence shown here is derived from an EMBL/GenBank/DDBJ whole genome shotgun (WGS) entry which is preliminary data.</text>
</comment>
<dbReference type="Proteomes" id="UP001284601">
    <property type="component" value="Unassembled WGS sequence"/>
</dbReference>
<reference evidence="3" key="1">
    <citation type="submission" date="2023-07" db="EMBL/GenBank/DDBJ databases">
        <title>Conexibacter stalactiti sp. nov., isolated from stalactites in a lava cave and emended description of the genus Conexibacter.</title>
        <authorList>
            <person name="Lee S.D."/>
        </authorList>
    </citation>
    <scope>NUCLEOTIDE SEQUENCE [LARGE SCALE GENOMIC DNA]</scope>
    <source>
        <strain evidence="3">KCTC 39840</strain>
    </source>
</reference>
<name>A0ABU4HK22_9ACTN</name>
<proteinExistence type="predicted"/>
<dbReference type="PANTHER" id="PTHR43861:SF3">
    <property type="entry name" value="PUTATIVE (AFU_ORTHOLOGUE AFUA_2G14390)-RELATED"/>
    <property type="match status" value="1"/>
</dbReference>
<accession>A0ABU4HK22</accession>
<organism evidence="2 3">
    <name type="scientific">Conexibacter stalactiti</name>
    <dbReference type="NCBI Taxonomy" id="1940611"/>
    <lineage>
        <taxon>Bacteria</taxon>
        <taxon>Bacillati</taxon>
        <taxon>Actinomycetota</taxon>
        <taxon>Thermoleophilia</taxon>
        <taxon>Solirubrobacterales</taxon>
        <taxon>Conexibacteraceae</taxon>
        <taxon>Conexibacter</taxon>
    </lineage>
</organism>
<evidence type="ECO:0000313" key="3">
    <source>
        <dbReference type="Proteomes" id="UP001284601"/>
    </source>
</evidence>
<keyword evidence="1 2" id="KW-0808">Transferase</keyword>
<keyword evidence="3" id="KW-1185">Reference proteome</keyword>
<gene>
    <name evidence="2" type="ORF">R7226_04840</name>
</gene>
<reference evidence="2 3" key="2">
    <citation type="submission" date="2023-10" db="EMBL/GenBank/DDBJ databases">
        <authorList>
            <person name="Han X.F."/>
        </authorList>
    </citation>
    <scope>NUCLEOTIDE SEQUENCE [LARGE SCALE GENOMIC DNA]</scope>
    <source>
        <strain evidence="2 3">KCTC 39840</strain>
    </source>
</reference>
<protein>
    <submittedName>
        <fullName evidence="2">Class I SAM-dependent methyltransferase</fullName>
        <ecNumber evidence="2">2.1.1.-</ecNumber>
    </submittedName>
</protein>
<dbReference type="SUPFAM" id="SSF53335">
    <property type="entry name" value="S-adenosyl-L-methionine-dependent methyltransferases"/>
    <property type="match status" value="1"/>
</dbReference>
<dbReference type="EMBL" id="JAWSTH010000007">
    <property type="protein sequence ID" value="MDW5593650.1"/>
    <property type="molecule type" value="Genomic_DNA"/>
</dbReference>
<dbReference type="PANTHER" id="PTHR43861">
    <property type="entry name" value="TRANS-ACONITATE 2-METHYLTRANSFERASE-RELATED"/>
    <property type="match status" value="1"/>
</dbReference>